<dbReference type="eggNOG" id="COG2186">
    <property type="taxonomic scope" value="Bacteria"/>
</dbReference>
<dbReference type="SUPFAM" id="SSF46785">
    <property type="entry name" value="Winged helix' DNA-binding domain"/>
    <property type="match status" value="1"/>
</dbReference>
<dbReference type="Gene3D" id="1.10.10.10">
    <property type="entry name" value="Winged helix-like DNA-binding domain superfamily/Winged helix DNA-binding domain"/>
    <property type="match status" value="1"/>
</dbReference>
<dbReference type="InterPro" id="IPR000524">
    <property type="entry name" value="Tscrpt_reg_HTH_GntR"/>
</dbReference>
<sequence length="232" mass="25422">MDDLVAGRGLRAEGAKALAHFLMESMASGRLREGMRLPPERALSERFGASRGSVRRVLAELRERGLIVQAVGSGTFVAPGVHAVAPAAPGQAGLNTSPAELMQARLLIEPLMPMLIARNATGADFARMGECLERSEAAASIEDFEHWDGELHKAFAAATHNTFFLQILELANRVREQGEWGRLKSNSLTPERREQYQQQHRAIVAALKDRDAGQARVLLLAHLEQIQQNLFG</sequence>
<dbReference type="EMBL" id="AM902716">
    <property type="protein sequence ID" value="CAP42587.1"/>
    <property type="molecule type" value="Genomic_DNA"/>
</dbReference>
<name>A9ILI2_BORPD</name>
<dbReference type="Gene3D" id="1.20.120.530">
    <property type="entry name" value="GntR ligand-binding domain-like"/>
    <property type="match status" value="1"/>
</dbReference>
<gene>
    <name evidence="5" type="ordered locus">Bpet2244</name>
</gene>
<evidence type="ECO:0000256" key="3">
    <source>
        <dbReference type="ARBA" id="ARBA00023163"/>
    </source>
</evidence>
<dbReference type="PROSITE" id="PS50949">
    <property type="entry name" value="HTH_GNTR"/>
    <property type="match status" value="1"/>
</dbReference>
<dbReference type="SMART" id="SM00345">
    <property type="entry name" value="HTH_GNTR"/>
    <property type="match status" value="1"/>
</dbReference>
<dbReference type="Pfam" id="PF00392">
    <property type="entry name" value="GntR"/>
    <property type="match status" value="1"/>
</dbReference>
<evidence type="ECO:0000313" key="5">
    <source>
        <dbReference type="EMBL" id="CAP42587.1"/>
    </source>
</evidence>
<evidence type="ECO:0000256" key="1">
    <source>
        <dbReference type="ARBA" id="ARBA00023015"/>
    </source>
</evidence>
<keyword evidence="3" id="KW-0804">Transcription</keyword>
<feature type="domain" description="HTH gntR-type" evidence="4">
    <location>
        <begin position="12"/>
        <end position="80"/>
    </location>
</feature>
<evidence type="ECO:0000259" key="4">
    <source>
        <dbReference type="PROSITE" id="PS50949"/>
    </source>
</evidence>
<dbReference type="InterPro" id="IPR036390">
    <property type="entry name" value="WH_DNA-bd_sf"/>
</dbReference>
<protein>
    <submittedName>
        <fullName evidence="5">Transcriptional regulator, GntR-family</fullName>
    </submittedName>
</protein>
<dbReference type="Proteomes" id="UP000001225">
    <property type="component" value="Chromosome"/>
</dbReference>
<dbReference type="Pfam" id="PF07729">
    <property type="entry name" value="FCD"/>
    <property type="match status" value="1"/>
</dbReference>
<evidence type="ECO:0000313" key="6">
    <source>
        <dbReference type="Proteomes" id="UP000001225"/>
    </source>
</evidence>
<dbReference type="AlphaFoldDB" id="A9ILI2"/>
<dbReference type="InterPro" id="IPR036388">
    <property type="entry name" value="WH-like_DNA-bd_sf"/>
</dbReference>
<evidence type="ECO:0000256" key="2">
    <source>
        <dbReference type="ARBA" id="ARBA00023125"/>
    </source>
</evidence>
<reference evidence="5 6" key="1">
    <citation type="journal article" date="2008" name="BMC Genomics">
        <title>The missing link: Bordetella petrii is endowed with both the metabolic versatility of environmental bacteria and virulence traits of pathogenic Bordetellae.</title>
        <authorList>
            <person name="Gross R."/>
            <person name="Guzman C.A."/>
            <person name="Sebaihia M."/>
            <person name="Martins Dos Santos V.A."/>
            <person name="Pieper D.H."/>
            <person name="Koebnik R."/>
            <person name="Lechner M."/>
            <person name="Bartels D."/>
            <person name="Buhrmester J."/>
            <person name="Choudhuri J.V."/>
            <person name="Ebensen T."/>
            <person name="Gaigalat L."/>
            <person name="Herrmann S."/>
            <person name="Khachane A.N."/>
            <person name="Larisch C."/>
            <person name="Link S."/>
            <person name="Linke B."/>
            <person name="Meyer F."/>
            <person name="Mormann S."/>
            <person name="Nakunst D."/>
            <person name="Rueckert C."/>
            <person name="Schneiker-Bekel S."/>
            <person name="Schulze K."/>
            <person name="Vorhoelter F.J."/>
            <person name="Yevsa T."/>
            <person name="Engle J.T."/>
            <person name="Goldman W.E."/>
            <person name="Puehler A."/>
            <person name="Goebel U.B."/>
            <person name="Goesmann A."/>
            <person name="Bloecker H."/>
            <person name="Kaiser O."/>
            <person name="Martinez-Arias R."/>
        </authorList>
    </citation>
    <scope>NUCLEOTIDE SEQUENCE [LARGE SCALE GENOMIC DNA]</scope>
    <source>
        <strain evidence="6">ATCC BAA-461 / DSM 12804 / CCUG 43448 / CIP 107267 / Se-1111R</strain>
    </source>
</reference>
<keyword evidence="6" id="KW-1185">Reference proteome</keyword>
<dbReference type="GO" id="GO:0003677">
    <property type="term" value="F:DNA binding"/>
    <property type="evidence" value="ECO:0007669"/>
    <property type="project" value="UniProtKB-KW"/>
</dbReference>
<dbReference type="PRINTS" id="PR00035">
    <property type="entry name" value="HTHGNTR"/>
</dbReference>
<dbReference type="STRING" id="94624.Bpet2244"/>
<dbReference type="GO" id="GO:0003700">
    <property type="term" value="F:DNA-binding transcription factor activity"/>
    <property type="evidence" value="ECO:0007669"/>
    <property type="project" value="InterPro"/>
</dbReference>
<dbReference type="PANTHER" id="PTHR43537:SF5">
    <property type="entry name" value="UXU OPERON TRANSCRIPTIONAL REGULATOR"/>
    <property type="match status" value="1"/>
</dbReference>
<keyword evidence="2" id="KW-0238">DNA-binding</keyword>
<keyword evidence="1" id="KW-0805">Transcription regulation</keyword>
<dbReference type="SMART" id="SM00895">
    <property type="entry name" value="FCD"/>
    <property type="match status" value="1"/>
</dbReference>
<dbReference type="CDD" id="cd07377">
    <property type="entry name" value="WHTH_GntR"/>
    <property type="match status" value="1"/>
</dbReference>
<dbReference type="InterPro" id="IPR008920">
    <property type="entry name" value="TF_FadR/GntR_C"/>
</dbReference>
<proteinExistence type="predicted"/>
<dbReference type="KEGG" id="bpt:Bpet2244"/>
<dbReference type="SUPFAM" id="SSF48008">
    <property type="entry name" value="GntR ligand-binding domain-like"/>
    <property type="match status" value="1"/>
</dbReference>
<organism evidence="5 6">
    <name type="scientific">Bordetella petrii (strain ATCC BAA-461 / DSM 12804 / CCUG 43448 / CIP 107267 / Se-1111R)</name>
    <dbReference type="NCBI Taxonomy" id="340100"/>
    <lineage>
        <taxon>Bacteria</taxon>
        <taxon>Pseudomonadati</taxon>
        <taxon>Pseudomonadota</taxon>
        <taxon>Betaproteobacteria</taxon>
        <taxon>Burkholderiales</taxon>
        <taxon>Alcaligenaceae</taxon>
        <taxon>Bordetella</taxon>
    </lineage>
</organism>
<dbReference type="PANTHER" id="PTHR43537">
    <property type="entry name" value="TRANSCRIPTIONAL REGULATOR, GNTR FAMILY"/>
    <property type="match status" value="1"/>
</dbReference>
<accession>A9ILI2</accession>
<dbReference type="InterPro" id="IPR011711">
    <property type="entry name" value="GntR_C"/>
</dbReference>